<evidence type="ECO:0000256" key="2">
    <source>
        <dbReference type="ARBA" id="ARBA00022679"/>
    </source>
</evidence>
<gene>
    <name evidence="4" type="ORF">H1D33_27545</name>
</gene>
<protein>
    <submittedName>
        <fullName evidence="4">Glycosyltransferase family 8 protein</fullName>
        <ecNumber evidence="4">2.-.-.-</ecNumber>
    </submittedName>
</protein>
<reference evidence="4 5" key="2">
    <citation type="journal article" date="2021" name="Mar. Drugs">
        <title>A New Micromonospora Strain with Antibiotic Activity Isolated from the Microbiome of a Mid-Atlantic Deep-Sea Sponge.</title>
        <authorList>
            <person name="Back C.R."/>
            <person name="Stennett H.L."/>
            <person name="Williams S.E."/>
            <person name="Wang L."/>
            <person name="Ojeda Gomez J."/>
            <person name="Abdulle O.M."/>
            <person name="Duffy T."/>
            <person name="Neal C."/>
            <person name="Mantell J."/>
            <person name="Jepson M.A."/>
            <person name="Hendry K.R."/>
            <person name="Powell D."/>
            <person name="Stach J.E.M."/>
            <person name="Essex-Lopresti A.E."/>
            <person name="Willis C.L."/>
            <person name="Curnow P."/>
            <person name="Race P.R."/>
        </authorList>
    </citation>
    <scope>NUCLEOTIDE SEQUENCE [LARGE SCALE GENOMIC DNA]</scope>
    <source>
        <strain evidence="4 5">28ISP2-46</strain>
    </source>
</reference>
<keyword evidence="2 4" id="KW-0808">Transferase</keyword>
<reference evidence="5" key="1">
    <citation type="submission" date="2020-07" db="EMBL/GenBank/DDBJ databases">
        <title>A new Micromonospora strain with potent antibiotic activity isolated from the microbiome of a mid-Atlantic deep-sea sponge.</title>
        <authorList>
            <person name="Back C.R."/>
            <person name="Stennett H.L."/>
            <person name="Williams S.E."/>
            <person name="Wang L."/>
            <person name="Ojeda Gomez J."/>
            <person name="Abdulle O.M."/>
            <person name="Duffy T."/>
            <person name="Hendry K.R."/>
            <person name="Powell D."/>
            <person name="Stach J.E."/>
            <person name="Essex-Lopresti A.E."/>
            <person name="Willis C.L."/>
            <person name="Curnow P."/>
            <person name="Race P.R."/>
        </authorList>
    </citation>
    <scope>NUCLEOTIDE SEQUENCE [LARGE SCALE GENOMIC DNA]</scope>
    <source>
        <strain evidence="5">28ISP2-46</strain>
    </source>
</reference>
<keyword evidence="1" id="KW-0328">Glycosyltransferase</keyword>
<dbReference type="GO" id="GO:0016757">
    <property type="term" value="F:glycosyltransferase activity"/>
    <property type="evidence" value="ECO:0007669"/>
    <property type="project" value="UniProtKB-KW"/>
</dbReference>
<dbReference type="InterPro" id="IPR029044">
    <property type="entry name" value="Nucleotide-diphossugar_trans"/>
</dbReference>
<evidence type="ECO:0000256" key="1">
    <source>
        <dbReference type="ARBA" id="ARBA00022676"/>
    </source>
</evidence>
<dbReference type="Proteomes" id="UP000510844">
    <property type="component" value="Chromosome"/>
</dbReference>
<dbReference type="CDD" id="cd04194">
    <property type="entry name" value="GT8_A4GalT_like"/>
    <property type="match status" value="1"/>
</dbReference>
<dbReference type="InterPro" id="IPR002495">
    <property type="entry name" value="Glyco_trans_8"/>
</dbReference>
<dbReference type="EMBL" id="CP059322">
    <property type="protein sequence ID" value="QLQ36948.1"/>
    <property type="molecule type" value="Genomic_DNA"/>
</dbReference>
<dbReference type="RefSeq" id="WP_181569451.1">
    <property type="nucleotide sequence ID" value="NZ_CP059322.2"/>
</dbReference>
<dbReference type="SUPFAM" id="SSF53448">
    <property type="entry name" value="Nucleotide-diphospho-sugar transferases"/>
    <property type="match status" value="1"/>
</dbReference>
<keyword evidence="5" id="KW-1185">Reference proteome</keyword>
<dbReference type="EC" id="2.-.-.-" evidence="4"/>
<dbReference type="Gene3D" id="3.90.550.10">
    <property type="entry name" value="Spore Coat Polysaccharide Biosynthesis Protein SpsA, Chain A"/>
    <property type="match status" value="1"/>
</dbReference>
<dbReference type="KEGG" id="mfeu:H1D33_27545"/>
<sequence length="270" mass="30719">MHIGLGFDEAYVPHARVLIESILRESALAAPRFWLITDREPGRAVREAVRRQVGDRGEAHFLPVEQVAHLPLSTRDSARHISQGMYLRLFMPWLVPAEMDRLLYLDCDMLCTGPLTGLAEAELGDAVIGAVRDAYTRRLADGGALPGLREEAGLDPQAPYFNSGMLLIDLARWREADVTRDALAYVERHADAARYPDQDALNHVLFGRWRRLPHRWNHMMGWRLEPVYGGDPAQASLVHCVGPKKFWTDEFPDFSEFGRRYWKYRAEVGA</sequence>
<accession>A0A7L6B4Q9</accession>
<dbReference type="Pfam" id="PF01501">
    <property type="entry name" value="Glyco_transf_8"/>
    <property type="match status" value="1"/>
</dbReference>
<evidence type="ECO:0000313" key="5">
    <source>
        <dbReference type="Proteomes" id="UP000510844"/>
    </source>
</evidence>
<evidence type="ECO:0000313" key="4">
    <source>
        <dbReference type="EMBL" id="QLQ36948.1"/>
    </source>
</evidence>
<name>A0A7L6B4Q9_9ACTN</name>
<organism evidence="4 5">
    <name type="scientific">Micromonospora robiginosa</name>
    <dbReference type="NCBI Taxonomy" id="2749844"/>
    <lineage>
        <taxon>Bacteria</taxon>
        <taxon>Bacillati</taxon>
        <taxon>Actinomycetota</taxon>
        <taxon>Actinomycetes</taxon>
        <taxon>Micromonosporales</taxon>
        <taxon>Micromonosporaceae</taxon>
        <taxon>Micromonospora</taxon>
    </lineage>
</organism>
<proteinExistence type="predicted"/>
<dbReference type="AlphaFoldDB" id="A0A7L6B4Q9"/>
<dbReference type="InterPro" id="IPR050748">
    <property type="entry name" value="Glycosyltrans_8_dom-fam"/>
</dbReference>
<dbReference type="PANTHER" id="PTHR13778">
    <property type="entry name" value="GLYCOSYLTRANSFERASE 8 DOMAIN-CONTAINING PROTEIN"/>
    <property type="match status" value="1"/>
</dbReference>
<dbReference type="GO" id="GO:0046872">
    <property type="term" value="F:metal ion binding"/>
    <property type="evidence" value="ECO:0007669"/>
    <property type="project" value="UniProtKB-KW"/>
</dbReference>
<keyword evidence="3" id="KW-0479">Metal-binding</keyword>
<dbReference type="PANTHER" id="PTHR13778:SF47">
    <property type="entry name" value="LIPOPOLYSACCHARIDE 1,3-GALACTOSYLTRANSFERASE"/>
    <property type="match status" value="1"/>
</dbReference>
<evidence type="ECO:0000256" key="3">
    <source>
        <dbReference type="ARBA" id="ARBA00022723"/>
    </source>
</evidence>